<proteinExistence type="predicted"/>
<comment type="caution">
    <text evidence="1">The sequence shown here is derived from an EMBL/GenBank/DDBJ whole genome shotgun (WGS) entry which is preliminary data.</text>
</comment>
<sequence length="121" mass="15006">MKREIQRKLIQIDETYRKNRLQIEEKLDELSDEQKKFHFYLESIFERMNVTSAHYEENQIDKRKIYNLIEHAEEESLQLTKNIKNKLEDRLDENQMLYSRKIRYYEEEERLLKKKGGYDNG</sequence>
<dbReference type="AlphaFoldDB" id="A0A7X0T7L6"/>
<evidence type="ECO:0000313" key="1">
    <source>
        <dbReference type="EMBL" id="MBC1323978.1"/>
    </source>
</evidence>
<reference evidence="1 2" key="1">
    <citation type="submission" date="2020-03" db="EMBL/GenBank/DDBJ databases">
        <title>Soil Listeria distribution.</title>
        <authorList>
            <person name="Liao J."/>
            <person name="Wiedmann M."/>
        </authorList>
    </citation>
    <scope>NUCLEOTIDE SEQUENCE [LARGE SCALE GENOMIC DNA]</scope>
    <source>
        <strain evidence="1 2">FSL L7-1829</strain>
    </source>
</reference>
<dbReference type="EMBL" id="JAAROP010000022">
    <property type="protein sequence ID" value="MBC1323978.1"/>
    <property type="molecule type" value="Genomic_DNA"/>
</dbReference>
<accession>A0A7X0T7L6</accession>
<evidence type="ECO:0000313" key="2">
    <source>
        <dbReference type="Proteomes" id="UP000522007"/>
    </source>
</evidence>
<gene>
    <name evidence="1" type="ORF">HB853_13720</name>
</gene>
<name>A0A7X0T7L6_LISWE</name>
<dbReference type="Proteomes" id="UP000522007">
    <property type="component" value="Unassembled WGS sequence"/>
</dbReference>
<dbReference type="RefSeq" id="WP_185316008.1">
    <property type="nucleotide sequence ID" value="NZ_JACTHG010000005.1"/>
</dbReference>
<protein>
    <submittedName>
        <fullName evidence="1">Uncharacterized protein</fullName>
    </submittedName>
</protein>
<organism evidence="1 2">
    <name type="scientific">Listeria welshimeri</name>
    <dbReference type="NCBI Taxonomy" id="1643"/>
    <lineage>
        <taxon>Bacteria</taxon>
        <taxon>Bacillati</taxon>
        <taxon>Bacillota</taxon>
        <taxon>Bacilli</taxon>
        <taxon>Bacillales</taxon>
        <taxon>Listeriaceae</taxon>
        <taxon>Listeria</taxon>
    </lineage>
</organism>